<reference evidence="1" key="1">
    <citation type="submission" date="2016-10" db="EMBL/GenBank/DDBJ databases">
        <authorList>
            <person name="Varghese N."/>
        </authorList>
    </citation>
    <scope>NUCLEOTIDE SEQUENCE</scope>
</reference>
<protein>
    <submittedName>
        <fullName evidence="1">Uncharacterized protein</fullName>
    </submittedName>
</protein>
<dbReference type="EMBL" id="KY052811">
    <property type="protein sequence ID" value="ASF00006.1"/>
    <property type="molecule type" value="Genomic_DNA"/>
</dbReference>
<reference evidence="1" key="2">
    <citation type="journal article" date="2017" name="Nat. Commun.">
        <title>Single-virus genomics reveals hidden cosmopolitan and abundant viruses.</title>
        <authorList>
            <person name="Martinez-Hernandez F."/>
            <person name="Fornas O."/>
            <person name="Lluesma Gomez M."/>
            <person name="Bolduc B."/>
            <person name="de la Cruz Pena M.J."/>
            <person name="Martinez J.M."/>
            <person name="Anton J."/>
            <person name="Gasol J.M."/>
            <person name="Rosselli R."/>
            <person name="Rodriguez-Valera F."/>
            <person name="Sullivan M.B."/>
            <person name="Acinas S.G."/>
            <person name="Martinez-Garcia M."/>
        </authorList>
    </citation>
    <scope>NUCLEOTIDE SEQUENCE</scope>
</reference>
<accession>A0A218ML54</accession>
<organism evidence="1">
    <name type="scientific">uncultured virus</name>
    <dbReference type="NCBI Taxonomy" id="340016"/>
    <lineage>
        <taxon>Viruses</taxon>
        <taxon>environmental samples</taxon>
    </lineage>
</organism>
<proteinExistence type="predicted"/>
<evidence type="ECO:0000313" key="1">
    <source>
        <dbReference type="EMBL" id="ASF00006.1"/>
    </source>
</evidence>
<sequence length="105" mass="11086">MANSWKRIVHPIVVADDAAVTGSIYKVCSNGAAEEIHSASFGFQNQGTNQLDPGTPTLDLKFALHYHANAGNTCVEADFSYVSASIGTHVYIKTNGGQGWDANGS</sequence>
<name>A0A218ML54_9VIRU</name>